<dbReference type="NCBIfam" id="TIGR03951">
    <property type="entry name" value="Fe_III_red_FhuF"/>
    <property type="match status" value="1"/>
</dbReference>
<dbReference type="InterPro" id="IPR024726">
    <property type="entry name" value="FhuF_C"/>
</dbReference>
<dbReference type="STRING" id="28085.Lcin_1821"/>
<reference evidence="3 5" key="1">
    <citation type="submission" date="2015-11" db="EMBL/GenBank/DDBJ databases">
        <title>Genomic analysis of 38 Legionella species identifies large and diverse effector repertoires.</title>
        <authorList>
            <person name="Burstein D."/>
            <person name="Amaro F."/>
            <person name="Zusman T."/>
            <person name="Lifshitz Z."/>
            <person name="Cohen O."/>
            <person name="Gilbert J.A."/>
            <person name="Pupko T."/>
            <person name="Shuman H.A."/>
            <person name="Segal G."/>
        </authorList>
    </citation>
    <scope>NUCLEOTIDE SEQUENCE [LARGE SCALE GENOMIC DNA]</scope>
    <source>
        <strain evidence="3 5">CDC#72-OH-14</strain>
    </source>
</reference>
<evidence type="ECO:0000313" key="3">
    <source>
        <dbReference type="EMBL" id="KTC85321.1"/>
    </source>
</evidence>
<evidence type="ECO:0000313" key="4">
    <source>
        <dbReference type="EMBL" id="STX36317.1"/>
    </source>
</evidence>
<dbReference type="Pfam" id="PF06276">
    <property type="entry name" value="FhuF"/>
    <property type="match status" value="1"/>
</dbReference>
<evidence type="ECO:0000259" key="2">
    <source>
        <dbReference type="Pfam" id="PF11575"/>
    </source>
</evidence>
<evidence type="ECO:0000313" key="6">
    <source>
        <dbReference type="Proteomes" id="UP000255316"/>
    </source>
</evidence>
<dbReference type="Proteomes" id="UP000255316">
    <property type="component" value="Unassembled WGS sequence"/>
</dbReference>
<name>A0A378IM45_9GAMM</name>
<dbReference type="EMBL" id="LNXX01000029">
    <property type="protein sequence ID" value="KTC85321.1"/>
    <property type="molecule type" value="Genomic_DNA"/>
</dbReference>
<reference evidence="4 6" key="2">
    <citation type="submission" date="2018-06" db="EMBL/GenBank/DDBJ databases">
        <authorList>
            <consortium name="Pathogen Informatics"/>
            <person name="Doyle S."/>
        </authorList>
    </citation>
    <scope>NUCLEOTIDE SEQUENCE [LARGE SCALE GENOMIC DNA]</scope>
    <source>
        <strain evidence="4 6">NCTC12438</strain>
    </source>
</reference>
<dbReference type="EMBL" id="UGNX01000001">
    <property type="protein sequence ID" value="STX36317.1"/>
    <property type="molecule type" value="Genomic_DNA"/>
</dbReference>
<sequence>MNQALPSYKATHNLAEFLPDQYASYCNKIYLGEPCVHQDADRLIPASHLAEQKEYLLATIRQYYDGDDVRALLSQWSKYYFSLIIPAAVVVALVLRRSLNMALEVSHLVLRNGMPHELWLPEDALGKVNNDPAVRYRSLCLEHLAPQINALAATVRVAPRVLWNNVGHSLEYTLSTLGLDEYAKQDITFLFEGSNFFDSNLPNPLRHAIRYVQPPSSQLPTPLRVRRVCCLRNELPGEEMLCTNCPLLLILPRPALDRQIQLIQACEAE</sequence>
<evidence type="ECO:0000313" key="5">
    <source>
        <dbReference type="Proteomes" id="UP000054854"/>
    </source>
</evidence>
<accession>A0A378IM45</accession>
<dbReference type="RefSeq" id="WP_058464993.1">
    <property type="nucleotide sequence ID" value="NZ_CAAAHQ010000030.1"/>
</dbReference>
<dbReference type="AlphaFoldDB" id="A0A378IM45"/>
<dbReference type="OrthoDB" id="8993954at2"/>
<dbReference type="Proteomes" id="UP000054854">
    <property type="component" value="Unassembled WGS sequence"/>
</dbReference>
<organism evidence="4 6">
    <name type="scientific">Legionella cincinnatiensis</name>
    <dbReference type="NCBI Taxonomy" id="28085"/>
    <lineage>
        <taxon>Bacteria</taxon>
        <taxon>Pseudomonadati</taxon>
        <taxon>Pseudomonadota</taxon>
        <taxon>Gammaproteobacteria</taxon>
        <taxon>Legionellales</taxon>
        <taxon>Legionellaceae</taxon>
        <taxon>Legionella</taxon>
    </lineage>
</organism>
<feature type="domain" description="Ferric siderophore reductase C-terminal" evidence="2">
    <location>
        <begin position="226"/>
        <end position="247"/>
    </location>
</feature>
<dbReference type="GO" id="GO:0051537">
    <property type="term" value="F:2 iron, 2 sulfur cluster binding"/>
    <property type="evidence" value="ECO:0007669"/>
    <property type="project" value="InterPro"/>
</dbReference>
<dbReference type="GO" id="GO:0003824">
    <property type="term" value="F:catalytic activity"/>
    <property type="evidence" value="ECO:0007669"/>
    <property type="project" value="UniProtKB-ARBA"/>
</dbReference>
<keyword evidence="5" id="KW-1185">Reference proteome</keyword>
<dbReference type="Pfam" id="PF11575">
    <property type="entry name" value="FhuF_C"/>
    <property type="match status" value="1"/>
</dbReference>
<dbReference type="InterPro" id="IPR008090">
    <property type="entry name" value="Fe_iron_reduct"/>
</dbReference>
<dbReference type="InterPro" id="IPR022770">
    <property type="entry name" value="IucA/IucC-like_C"/>
</dbReference>
<proteinExistence type="predicted"/>
<evidence type="ECO:0000259" key="1">
    <source>
        <dbReference type="Pfam" id="PF06276"/>
    </source>
</evidence>
<gene>
    <name evidence="4" type="primary">fhuF</name>
    <name evidence="3" type="ORF">Lcin_1821</name>
    <name evidence="4" type="ORF">NCTC12438_02949</name>
</gene>
<protein>
    <submittedName>
        <fullName evidence="3 4">Ferric iron reductase protein FhuF</fullName>
    </submittedName>
</protein>
<feature type="domain" description="Aerobactin siderophore biosynthesis IucA/IucC-like C-terminal" evidence="1">
    <location>
        <begin position="74"/>
        <end position="206"/>
    </location>
</feature>